<dbReference type="AlphaFoldDB" id="A0ABD0LW06"/>
<evidence type="ECO:0000313" key="3">
    <source>
        <dbReference type="Proteomes" id="UP001519460"/>
    </source>
</evidence>
<evidence type="ECO:0000313" key="2">
    <source>
        <dbReference type="EMBL" id="KAK7503695.1"/>
    </source>
</evidence>
<feature type="compositionally biased region" description="Polar residues" evidence="1">
    <location>
        <begin position="7"/>
        <end position="43"/>
    </location>
</feature>
<organism evidence="2 3">
    <name type="scientific">Batillaria attramentaria</name>
    <dbReference type="NCBI Taxonomy" id="370345"/>
    <lineage>
        <taxon>Eukaryota</taxon>
        <taxon>Metazoa</taxon>
        <taxon>Spiralia</taxon>
        <taxon>Lophotrochozoa</taxon>
        <taxon>Mollusca</taxon>
        <taxon>Gastropoda</taxon>
        <taxon>Caenogastropoda</taxon>
        <taxon>Sorbeoconcha</taxon>
        <taxon>Cerithioidea</taxon>
        <taxon>Batillariidae</taxon>
        <taxon>Batillaria</taxon>
    </lineage>
</organism>
<dbReference type="EMBL" id="JACVVK020000019">
    <property type="protein sequence ID" value="KAK7503695.1"/>
    <property type="molecule type" value="Genomic_DNA"/>
</dbReference>
<feature type="region of interest" description="Disordered" evidence="1">
    <location>
        <begin position="1"/>
        <end position="87"/>
    </location>
</feature>
<feature type="compositionally biased region" description="Polar residues" evidence="1">
    <location>
        <begin position="51"/>
        <end position="62"/>
    </location>
</feature>
<dbReference type="Proteomes" id="UP001519460">
    <property type="component" value="Unassembled WGS sequence"/>
</dbReference>
<accession>A0ABD0LW06</accession>
<protein>
    <submittedName>
        <fullName evidence="2">Uncharacterized protein</fullName>
    </submittedName>
</protein>
<name>A0ABD0LW06_9CAEN</name>
<gene>
    <name evidence="2" type="ORF">BaRGS_00005234</name>
</gene>
<sequence length="110" mass="11851">MSPRPAQETQPFSVSLSPGLSVSASRRLSTTVPDCEPTASNTELGDGYSGRATTVSSANTQVRKQHRGTQITGDPDTRTRTTPPQGPGLFCFTQKLHPELYTSGHTFRCL</sequence>
<comment type="caution">
    <text evidence="2">The sequence shown here is derived from an EMBL/GenBank/DDBJ whole genome shotgun (WGS) entry which is preliminary data.</text>
</comment>
<proteinExistence type="predicted"/>
<reference evidence="2 3" key="1">
    <citation type="journal article" date="2023" name="Sci. Data">
        <title>Genome assembly of the Korean intertidal mud-creeper Batillaria attramentaria.</title>
        <authorList>
            <person name="Patra A.K."/>
            <person name="Ho P.T."/>
            <person name="Jun S."/>
            <person name="Lee S.J."/>
            <person name="Kim Y."/>
            <person name="Won Y.J."/>
        </authorList>
    </citation>
    <scope>NUCLEOTIDE SEQUENCE [LARGE SCALE GENOMIC DNA]</scope>
    <source>
        <strain evidence="2">Wonlab-2016</strain>
    </source>
</reference>
<keyword evidence="3" id="KW-1185">Reference proteome</keyword>
<evidence type="ECO:0000256" key="1">
    <source>
        <dbReference type="SAM" id="MobiDB-lite"/>
    </source>
</evidence>